<evidence type="ECO:0000313" key="3">
    <source>
        <dbReference type="EMBL" id="KAF5923568.1"/>
    </source>
</evidence>
<evidence type="ECO:0000313" key="4">
    <source>
        <dbReference type="Proteomes" id="UP000551758"/>
    </source>
</evidence>
<dbReference type="InterPro" id="IPR050169">
    <property type="entry name" value="Krueppel_C2H2_ZnF"/>
</dbReference>
<dbReference type="PANTHER" id="PTHR23232:SF148">
    <property type="entry name" value="KRAB DOMAIN-CONTAINING PROTEIN"/>
    <property type="match status" value="1"/>
</dbReference>
<comment type="caution">
    <text evidence="3">The sequence shown here is derived from an EMBL/GenBank/DDBJ whole genome shotgun (WGS) entry which is preliminary data.</text>
</comment>
<protein>
    <recommendedName>
        <fullName evidence="2">KRAB domain-containing protein</fullName>
    </recommendedName>
</protein>
<dbReference type="Gene3D" id="6.10.140.140">
    <property type="match status" value="1"/>
</dbReference>
<dbReference type="PANTHER" id="PTHR23232">
    <property type="entry name" value="KRAB DOMAIN C2H2 ZINC FINGER"/>
    <property type="match status" value="1"/>
</dbReference>
<feature type="region of interest" description="Disordered" evidence="1">
    <location>
        <begin position="212"/>
        <end position="234"/>
    </location>
</feature>
<dbReference type="AlphaFoldDB" id="A0A7J7F6R8"/>
<dbReference type="Proteomes" id="UP000551758">
    <property type="component" value="Unassembled WGS sequence"/>
</dbReference>
<accession>A0A7J7F6R8</accession>
<dbReference type="CDD" id="cd07765">
    <property type="entry name" value="KRAB_A-box"/>
    <property type="match status" value="1"/>
</dbReference>
<keyword evidence="4" id="KW-1185">Reference proteome</keyword>
<evidence type="ECO:0000256" key="1">
    <source>
        <dbReference type="SAM" id="MobiDB-lite"/>
    </source>
</evidence>
<dbReference type="SUPFAM" id="SSF109640">
    <property type="entry name" value="KRAB domain (Kruppel-associated box)"/>
    <property type="match status" value="1"/>
</dbReference>
<gene>
    <name evidence="3" type="ORF">HPG69_010787</name>
</gene>
<evidence type="ECO:0000259" key="2">
    <source>
        <dbReference type="PROSITE" id="PS50805"/>
    </source>
</evidence>
<sequence>MWVMLSPPEVVEDRVIVAGLDRLSEGDLSWAERALFPVSSVFLRATENGCIPAVIGKTWRMCLLSEEVPALWSCAARQHTELLLLPCNQGCQHPQPHVHPLAPELHWSMCAGTPDSGPMAAPHTYVSQTYIVSVYSASIYPTGHADSLVGLVLFEDVAVNFTWEEWQDLDDAQRTLYRDVTLETYSSLVSLGHCITKPEVIVKLEQDTEPWTVEEPPDQSLPGQSVRTGQGGWEEESMADVGCAQLIFTSGFPQVQTW</sequence>
<dbReference type="EMBL" id="JACDTQ010001244">
    <property type="protein sequence ID" value="KAF5923568.1"/>
    <property type="molecule type" value="Genomic_DNA"/>
</dbReference>
<dbReference type="InterPro" id="IPR001909">
    <property type="entry name" value="KRAB"/>
</dbReference>
<dbReference type="Pfam" id="PF01352">
    <property type="entry name" value="KRAB"/>
    <property type="match status" value="1"/>
</dbReference>
<feature type="domain" description="KRAB" evidence="2">
    <location>
        <begin position="152"/>
        <end position="223"/>
    </location>
</feature>
<organism evidence="3 4">
    <name type="scientific">Diceros bicornis minor</name>
    <name type="common">South-central black rhinoceros</name>
    <dbReference type="NCBI Taxonomy" id="77932"/>
    <lineage>
        <taxon>Eukaryota</taxon>
        <taxon>Metazoa</taxon>
        <taxon>Chordata</taxon>
        <taxon>Craniata</taxon>
        <taxon>Vertebrata</taxon>
        <taxon>Euteleostomi</taxon>
        <taxon>Mammalia</taxon>
        <taxon>Eutheria</taxon>
        <taxon>Laurasiatheria</taxon>
        <taxon>Perissodactyla</taxon>
        <taxon>Rhinocerotidae</taxon>
        <taxon>Diceros</taxon>
    </lineage>
</organism>
<dbReference type="SMART" id="SM00349">
    <property type="entry name" value="KRAB"/>
    <property type="match status" value="1"/>
</dbReference>
<name>A0A7J7F6R8_DICBM</name>
<reference evidence="3 4" key="1">
    <citation type="journal article" date="2020" name="Mol. Biol. Evol.">
        <title>Interspecific Gene Flow and the Evolution of Specialization in Black and White Rhinoceros.</title>
        <authorList>
            <person name="Moodley Y."/>
            <person name="Westbury M.V."/>
            <person name="Russo I.M."/>
            <person name="Gopalakrishnan S."/>
            <person name="Rakotoarivelo A."/>
            <person name="Olsen R.A."/>
            <person name="Prost S."/>
            <person name="Tunstall T."/>
            <person name="Ryder O.A."/>
            <person name="Dalen L."/>
            <person name="Bruford M.W."/>
        </authorList>
    </citation>
    <scope>NUCLEOTIDE SEQUENCE [LARGE SCALE GENOMIC DNA]</scope>
    <source>
        <strain evidence="3">SBR-YM</strain>
        <tissue evidence="3">Skin</tissue>
    </source>
</reference>
<dbReference type="PROSITE" id="PS50805">
    <property type="entry name" value="KRAB"/>
    <property type="match status" value="1"/>
</dbReference>
<dbReference type="GO" id="GO:0006355">
    <property type="term" value="P:regulation of DNA-templated transcription"/>
    <property type="evidence" value="ECO:0007669"/>
    <property type="project" value="InterPro"/>
</dbReference>
<dbReference type="InterPro" id="IPR036051">
    <property type="entry name" value="KRAB_dom_sf"/>
</dbReference>
<proteinExistence type="predicted"/>